<dbReference type="PANTHER" id="PTHR10000">
    <property type="entry name" value="PHOSPHOSERINE PHOSPHATASE"/>
    <property type="match status" value="1"/>
</dbReference>
<dbReference type="Proteomes" id="UP001057877">
    <property type="component" value="Chromosome"/>
</dbReference>
<dbReference type="NCBIfam" id="TIGR00099">
    <property type="entry name" value="Cof-subfamily"/>
    <property type="match status" value="1"/>
</dbReference>
<dbReference type="InterPro" id="IPR000150">
    <property type="entry name" value="Cof"/>
</dbReference>
<dbReference type="InterPro" id="IPR023214">
    <property type="entry name" value="HAD_sf"/>
</dbReference>
<name>A0ABY5SMK2_9BACL</name>
<gene>
    <name evidence="1" type="ORF">L1F29_28540</name>
</gene>
<keyword evidence="1" id="KW-0378">Hydrolase</keyword>
<dbReference type="GO" id="GO:0016787">
    <property type="term" value="F:hydrolase activity"/>
    <property type="evidence" value="ECO:0007669"/>
    <property type="project" value="UniProtKB-KW"/>
</dbReference>
<reference evidence="1" key="1">
    <citation type="submission" date="2022-01" db="EMBL/GenBank/DDBJ databases">
        <title>Paenibacillus spongiae sp. nov., isolated from marine sponge.</title>
        <authorList>
            <person name="Li Z."/>
            <person name="Zhang M."/>
        </authorList>
    </citation>
    <scope>NUCLEOTIDE SEQUENCE</scope>
    <source>
        <strain evidence="1">PHS-Z3</strain>
    </source>
</reference>
<sequence length="276" mass="31292">MPNKWIITDLDGTLLNSRQQVGEKTIRRAEQFRSQGGRLTFATGRTLVASKPFIEQLNIVEPVILFNGAKIYDPVRGAYLEEHFLPQPYTELVLNLHSTTKAQYGLDLLVFVNEQIYVPEWSDEVERFRMKDKVAIQQKLYTEIYGEWKRINKIMLLGDVERVNQFQEYCIKMFTDIGPSRLNSVVSEPGLMEVLPPGINKGSACLRLMEIAGVKREDITTIGDGLNDLELITSFHGIAMKNGHADLKAAASRVTERSNNEDALVEVMDMLESLEV</sequence>
<evidence type="ECO:0000313" key="2">
    <source>
        <dbReference type="Proteomes" id="UP001057877"/>
    </source>
</evidence>
<dbReference type="SUPFAM" id="SSF56784">
    <property type="entry name" value="HAD-like"/>
    <property type="match status" value="1"/>
</dbReference>
<evidence type="ECO:0000313" key="1">
    <source>
        <dbReference type="EMBL" id="UVI33783.1"/>
    </source>
</evidence>
<dbReference type="Gene3D" id="3.40.50.1000">
    <property type="entry name" value="HAD superfamily/HAD-like"/>
    <property type="match status" value="1"/>
</dbReference>
<organism evidence="1 2">
    <name type="scientific">Paenibacillus spongiae</name>
    <dbReference type="NCBI Taxonomy" id="2909671"/>
    <lineage>
        <taxon>Bacteria</taxon>
        <taxon>Bacillati</taxon>
        <taxon>Bacillota</taxon>
        <taxon>Bacilli</taxon>
        <taxon>Bacillales</taxon>
        <taxon>Paenibacillaceae</taxon>
        <taxon>Paenibacillus</taxon>
    </lineage>
</organism>
<proteinExistence type="predicted"/>
<dbReference type="EMBL" id="CP091430">
    <property type="protein sequence ID" value="UVI33783.1"/>
    <property type="molecule type" value="Genomic_DNA"/>
</dbReference>
<keyword evidence="2" id="KW-1185">Reference proteome</keyword>
<dbReference type="Gene3D" id="3.30.1240.10">
    <property type="match status" value="1"/>
</dbReference>
<accession>A0ABY5SMK2</accession>
<dbReference type="InterPro" id="IPR006379">
    <property type="entry name" value="HAD-SF_hydro_IIB"/>
</dbReference>
<dbReference type="Pfam" id="PF08282">
    <property type="entry name" value="Hydrolase_3"/>
    <property type="match status" value="1"/>
</dbReference>
<protein>
    <submittedName>
        <fullName evidence="1">HAD family hydrolase</fullName>
    </submittedName>
</protein>
<dbReference type="InterPro" id="IPR036412">
    <property type="entry name" value="HAD-like_sf"/>
</dbReference>
<dbReference type="PANTHER" id="PTHR10000:SF8">
    <property type="entry name" value="HAD SUPERFAMILY HYDROLASE-LIKE, TYPE 3"/>
    <property type="match status" value="1"/>
</dbReference>
<dbReference type="NCBIfam" id="TIGR01484">
    <property type="entry name" value="HAD-SF-IIB"/>
    <property type="match status" value="1"/>
</dbReference>